<proteinExistence type="predicted"/>
<dbReference type="Proteomes" id="UP000245207">
    <property type="component" value="Unassembled WGS sequence"/>
</dbReference>
<dbReference type="AlphaFoldDB" id="A0A2U1P3Q4"/>
<dbReference type="EMBL" id="PKPP01001736">
    <property type="protein sequence ID" value="PWA80330.1"/>
    <property type="molecule type" value="Genomic_DNA"/>
</dbReference>
<protein>
    <submittedName>
        <fullName evidence="2">Receptor-like protein kinase 4</fullName>
    </submittedName>
</protein>
<keyword evidence="2" id="KW-0808">Transferase</keyword>
<evidence type="ECO:0000313" key="3">
    <source>
        <dbReference type="Proteomes" id="UP000245207"/>
    </source>
</evidence>
<sequence length="82" mass="8848">MEEVVRVGLVAVWCIQDEEVSRPTMGMVVKMLEGVVEVEVPPPPKLLQALVSGESFHGVGGNSRNDTLSHVSVDSKDSQFAI</sequence>
<feature type="compositionally biased region" description="Basic and acidic residues" evidence="1">
    <location>
        <begin position="73"/>
        <end position="82"/>
    </location>
</feature>
<dbReference type="OrthoDB" id="643280at2759"/>
<accession>A0A2U1P3Q4</accession>
<dbReference type="STRING" id="35608.A0A2U1P3Q4"/>
<reference evidence="2 3" key="1">
    <citation type="journal article" date="2018" name="Mol. Plant">
        <title>The genome of Artemisia annua provides insight into the evolution of Asteraceae family and artemisinin biosynthesis.</title>
        <authorList>
            <person name="Shen Q."/>
            <person name="Zhang L."/>
            <person name="Liao Z."/>
            <person name="Wang S."/>
            <person name="Yan T."/>
            <person name="Shi P."/>
            <person name="Liu M."/>
            <person name="Fu X."/>
            <person name="Pan Q."/>
            <person name="Wang Y."/>
            <person name="Lv Z."/>
            <person name="Lu X."/>
            <person name="Zhang F."/>
            <person name="Jiang W."/>
            <person name="Ma Y."/>
            <person name="Chen M."/>
            <person name="Hao X."/>
            <person name="Li L."/>
            <person name="Tang Y."/>
            <person name="Lv G."/>
            <person name="Zhou Y."/>
            <person name="Sun X."/>
            <person name="Brodelius P.E."/>
            <person name="Rose J.K.C."/>
            <person name="Tang K."/>
        </authorList>
    </citation>
    <scope>NUCLEOTIDE SEQUENCE [LARGE SCALE GENOMIC DNA]</scope>
    <source>
        <strain evidence="3">cv. Huhao1</strain>
        <tissue evidence="2">Leaf</tissue>
    </source>
</reference>
<feature type="region of interest" description="Disordered" evidence="1">
    <location>
        <begin position="61"/>
        <end position="82"/>
    </location>
</feature>
<evidence type="ECO:0000313" key="2">
    <source>
        <dbReference type="EMBL" id="PWA80330.1"/>
    </source>
</evidence>
<keyword evidence="2" id="KW-0418">Kinase</keyword>
<feature type="compositionally biased region" description="Polar residues" evidence="1">
    <location>
        <begin position="62"/>
        <end position="72"/>
    </location>
</feature>
<evidence type="ECO:0000256" key="1">
    <source>
        <dbReference type="SAM" id="MobiDB-lite"/>
    </source>
</evidence>
<organism evidence="2 3">
    <name type="scientific">Artemisia annua</name>
    <name type="common">Sweet wormwood</name>
    <dbReference type="NCBI Taxonomy" id="35608"/>
    <lineage>
        <taxon>Eukaryota</taxon>
        <taxon>Viridiplantae</taxon>
        <taxon>Streptophyta</taxon>
        <taxon>Embryophyta</taxon>
        <taxon>Tracheophyta</taxon>
        <taxon>Spermatophyta</taxon>
        <taxon>Magnoliopsida</taxon>
        <taxon>eudicotyledons</taxon>
        <taxon>Gunneridae</taxon>
        <taxon>Pentapetalae</taxon>
        <taxon>asterids</taxon>
        <taxon>campanulids</taxon>
        <taxon>Asterales</taxon>
        <taxon>Asteraceae</taxon>
        <taxon>Asteroideae</taxon>
        <taxon>Anthemideae</taxon>
        <taxon>Artemisiinae</taxon>
        <taxon>Artemisia</taxon>
    </lineage>
</organism>
<comment type="caution">
    <text evidence="2">The sequence shown here is derived from an EMBL/GenBank/DDBJ whole genome shotgun (WGS) entry which is preliminary data.</text>
</comment>
<dbReference type="GO" id="GO:0016301">
    <property type="term" value="F:kinase activity"/>
    <property type="evidence" value="ECO:0007669"/>
    <property type="project" value="UniProtKB-KW"/>
</dbReference>
<gene>
    <name evidence="2" type="ORF">CTI12_AA158670</name>
</gene>
<name>A0A2U1P3Q4_ARTAN</name>
<keyword evidence="3" id="KW-1185">Reference proteome</keyword>
<keyword evidence="2" id="KW-0675">Receptor</keyword>